<organism evidence="2 3">
    <name type="scientific">Roseiconus lacunae</name>
    <dbReference type="NCBI Taxonomy" id="2605694"/>
    <lineage>
        <taxon>Bacteria</taxon>
        <taxon>Pseudomonadati</taxon>
        <taxon>Planctomycetota</taxon>
        <taxon>Planctomycetia</taxon>
        <taxon>Pirellulales</taxon>
        <taxon>Pirellulaceae</taxon>
        <taxon>Roseiconus</taxon>
    </lineage>
</organism>
<comment type="caution">
    <text evidence="2">The sequence shown here is derived from an EMBL/GenBank/DDBJ whole genome shotgun (WGS) entry which is preliminary data.</text>
</comment>
<feature type="compositionally biased region" description="Polar residues" evidence="1">
    <location>
        <begin position="514"/>
        <end position="528"/>
    </location>
</feature>
<sequence length="616" mass="68157">MTTATKRTRLFNRVGQFFGRGQSNHSPTYNDQQRSYLVDCGMHPDASDADVQRFAMGLDDFTRAELDQLGDQPDYGGDVQRGDDSDNDDDDDEPPIQRGGDQRPPQQPTQQPPVGNPGDTITRGELAGILRDALQQRDDEDIRRCEMIAELDGDDIPRELVTRAHNERWSPERISREFLSASRQRPGAVGRAPAGHVTGRDQRQTLQALQGALLLREGIALDDPILRTQQAQAMLRRIKCGNVNASWITRMASDQELRGGDDAQQRETLLRARDNAHGFAGTHLVDICRMSLELSGKRVPFGTDHEEIVRTALSTAQLSAVFSTSVNMQILQAFMAKPDTTRGWTYDADVNGFHVQQRGRMTKGSGVKKLSRGGTPSDITFSDVTENYAVERYAGRFVIDEQDIIDNTLGGITEHTTRELGELLAEIRINLIYGLLLSNPTMRDGKALFHTDHGNTGTGLGWGVEGFRKVKKAMATQTENGRPISCRLAHVIAPEELEFRVNQLLGSAEFRGQGSETGTKNPHQNTATPHFDQRLDNGCENPADETFYSGSLSTWYGAANDGRAGIEVGYRRGTGRAPRIESGRLPVSEGYGYVYRGNLDIGVKAISWEGLFRAQE</sequence>
<feature type="region of interest" description="Disordered" evidence="1">
    <location>
        <begin position="511"/>
        <end position="531"/>
    </location>
</feature>
<keyword evidence="3" id="KW-1185">Reference proteome</keyword>
<evidence type="ECO:0000256" key="1">
    <source>
        <dbReference type="SAM" id="MobiDB-lite"/>
    </source>
</evidence>
<evidence type="ECO:0000313" key="3">
    <source>
        <dbReference type="Proteomes" id="UP001239462"/>
    </source>
</evidence>
<feature type="compositionally biased region" description="Acidic residues" evidence="1">
    <location>
        <begin position="85"/>
        <end position="94"/>
    </location>
</feature>
<dbReference type="Pfam" id="PF25209">
    <property type="entry name" value="Phage_capsid_4"/>
    <property type="match status" value="1"/>
</dbReference>
<proteinExistence type="predicted"/>
<dbReference type="Proteomes" id="UP001239462">
    <property type="component" value="Unassembled WGS sequence"/>
</dbReference>
<feature type="compositionally biased region" description="Pro residues" evidence="1">
    <location>
        <begin position="105"/>
        <end position="115"/>
    </location>
</feature>
<gene>
    <name evidence="2" type="ORF">QTN89_10410</name>
</gene>
<dbReference type="RefSeq" id="WP_289163374.1">
    <property type="nucleotide sequence ID" value="NZ_JASZZN010000006.1"/>
</dbReference>
<name>A0ABT7PH84_9BACT</name>
<accession>A0ABT7PH84</accession>
<reference evidence="2 3" key="1">
    <citation type="submission" date="2023-06" db="EMBL/GenBank/DDBJ databases">
        <title>Roseiconus lacunae JC819 isolated from Gulf of Mannar region, Tamil Nadu.</title>
        <authorList>
            <person name="Pk S."/>
            <person name="Ch S."/>
            <person name="Ch V.R."/>
        </authorList>
    </citation>
    <scope>NUCLEOTIDE SEQUENCE [LARGE SCALE GENOMIC DNA]</scope>
    <source>
        <strain evidence="2 3">JC819</strain>
    </source>
</reference>
<protein>
    <submittedName>
        <fullName evidence="2">Uncharacterized protein</fullName>
    </submittedName>
</protein>
<evidence type="ECO:0000313" key="2">
    <source>
        <dbReference type="EMBL" id="MDM4015843.1"/>
    </source>
</evidence>
<feature type="region of interest" description="Disordered" evidence="1">
    <location>
        <begin position="68"/>
        <end position="122"/>
    </location>
</feature>
<dbReference type="EMBL" id="JASZZN010000006">
    <property type="protein sequence ID" value="MDM4015843.1"/>
    <property type="molecule type" value="Genomic_DNA"/>
</dbReference>